<keyword evidence="1" id="KW-1133">Transmembrane helix</keyword>
<comment type="caution">
    <text evidence="2">The sequence shown here is derived from an EMBL/GenBank/DDBJ whole genome shotgun (WGS) entry which is preliminary data.</text>
</comment>
<reference evidence="2" key="1">
    <citation type="submission" date="2020-11" db="EMBL/GenBank/DDBJ databases">
        <authorList>
            <consortium name="DOE Joint Genome Institute"/>
            <person name="Ahrendt S."/>
            <person name="Riley R."/>
            <person name="Andreopoulos W."/>
            <person name="Labutti K."/>
            <person name="Pangilinan J."/>
            <person name="Ruiz-Duenas F.J."/>
            <person name="Barrasa J.M."/>
            <person name="Sanchez-Garcia M."/>
            <person name="Camarero S."/>
            <person name="Miyauchi S."/>
            <person name="Serrano A."/>
            <person name="Linde D."/>
            <person name="Babiker R."/>
            <person name="Drula E."/>
            <person name="Ayuso-Fernandez I."/>
            <person name="Pacheco R."/>
            <person name="Padilla G."/>
            <person name="Ferreira P."/>
            <person name="Barriuso J."/>
            <person name="Kellner H."/>
            <person name="Castanera R."/>
            <person name="Alfaro M."/>
            <person name="Ramirez L."/>
            <person name="Pisabarro A.G."/>
            <person name="Kuo A."/>
            <person name="Tritt A."/>
            <person name="Lipzen A."/>
            <person name="He G."/>
            <person name="Yan M."/>
            <person name="Ng V."/>
            <person name="Cullen D."/>
            <person name="Martin F."/>
            <person name="Rosso M.-N."/>
            <person name="Henrissat B."/>
            <person name="Hibbett D."/>
            <person name="Martinez A.T."/>
            <person name="Grigoriev I.V."/>
        </authorList>
    </citation>
    <scope>NUCLEOTIDE SEQUENCE</scope>
    <source>
        <strain evidence="2">MF-IS2</strain>
    </source>
</reference>
<accession>A0A9P6C2A4</accession>
<protein>
    <submittedName>
        <fullName evidence="2">Uncharacterized protein</fullName>
    </submittedName>
</protein>
<organism evidence="2 3">
    <name type="scientific">Macrolepiota fuliginosa MF-IS2</name>
    <dbReference type="NCBI Taxonomy" id="1400762"/>
    <lineage>
        <taxon>Eukaryota</taxon>
        <taxon>Fungi</taxon>
        <taxon>Dikarya</taxon>
        <taxon>Basidiomycota</taxon>
        <taxon>Agaricomycotina</taxon>
        <taxon>Agaricomycetes</taxon>
        <taxon>Agaricomycetidae</taxon>
        <taxon>Agaricales</taxon>
        <taxon>Agaricineae</taxon>
        <taxon>Agaricaceae</taxon>
        <taxon>Macrolepiota</taxon>
    </lineage>
</organism>
<keyword evidence="1" id="KW-0472">Membrane</keyword>
<feature type="transmembrane region" description="Helical" evidence="1">
    <location>
        <begin position="66"/>
        <end position="89"/>
    </location>
</feature>
<evidence type="ECO:0000313" key="2">
    <source>
        <dbReference type="EMBL" id="KAF9446485.1"/>
    </source>
</evidence>
<gene>
    <name evidence="2" type="ORF">P691DRAFT_184610</name>
</gene>
<feature type="transmembrane region" description="Helical" evidence="1">
    <location>
        <begin position="24"/>
        <end position="46"/>
    </location>
</feature>
<evidence type="ECO:0000313" key="3">
    <source>
        <dbReference type="Proteomes" id="UP000807342"/>
    </source>
</evidence>
<name>A0A9P6C2A4_9AGAR</name>
<keyword evidence="3" id="KW-1185">Reference proteome</keyword>
<dbReference type="Proteomes" id="UP000807342">
    <property type="component" value="Unassembled WGS sequence"/>
</dbReference>
<proteinExistence type="predicted"/>
<evidence type="ECO:0000256" key="1">
    <source>
        <dbReference type="SAM" id="Phobius"/>
    </source>
</evidence>
<sequence length="151" mass="16678">MLNGLRCCLSVPPSFTGGDNPSSVVFIIPVYFFVPLSKSLSSLFCITSRHSRASISPKHPSQFLSIFLSFDSLSLIIIIIIIISLAYVVALNSQIHRVVSLVMLPVSRIMSVWLCCIIHSVSVLPSHVAIPSYVPCFECFVHLHLLAYMTL</sequence>
<keyword evidence="1" id="KW-0812">Transmembrane</keyword>
<dbReference type="EMBL" id="MU151243">
    <property type="protein sequence ID" value="KAF9446485.1"/>
    <property type="molecule type" value="Genomic_DNA"/>
</dbReference>
<dbReference type="AlphaFoldDB" id="A0A9P6C2A4"/>